<reference evidence="1" key="1">
    <citation type="submission" date="2020-05" db="EMBL/GenBank/DDBJ databases">
        <authorList>
            <person name="Chiriac C."/>
            <person name="Salcher M."/>
            <person name="Ghai R."/>
            <person name="Kavagutti S V."/>
        </authorList>
    </citation>
    <scope>NUCLEOTIDE SEQUENCE</scope>
</reference>
<accession>A0A6J7SFX7</accession>
<proteinExistence type="predicted"/>
<sequence length="75" mass="7628">MIGVVGRVVCGPCGLIEEALGGEVGVGDPRDGLESGVGGVDWQVCSQVPLVGRSQCRACCGNVITQDAVTADRVR</sequence>
<dbReference type="EMBL" id="CAFBPW010000273">
    <property type="protein sequence ID" value="CAB5040139.1"/>
    <property type="molecule type" value="Genomic_DNA"/>
</dbReference>
<protein>
    <submittedName>
        <fullName evidence="1">Unannotated protein</fullName>
    </submittedName>
</protein>
<evidence type="ECO:0000313" key="1">
    <source>
        <dbReference type="EMBL" id="CAB5040139.1"/>
    </source>
</evidence>
<organism evidence="1">
    <name type="scientific">freshwater metagenome</name>
    <dbReference type="NCBI Taxonomy" id="449393"/>
    <lineage>
        <taxon>unclassified sequences</taxon>
        <taxon>metagenomes</taxon>
        <taxon>ecological metagenomes</taxon>
    </lineage>
</organism>
<name>A0A6J7SFX7_9ZZZZ</name>
<gene>
    <name evidence="1" type="ORF">UFOPK4173_01775</name>
</gene>
<dbReference type="AlphaFoldDB" id="A0A6J7SFX7"/>